<protein>
    <recommendedName>
        <fullName evidence="2">Fatty acid desaturase domain-containing protein</fullName>
    </recommendedName>
</protein>
<dbReference type="RefSeq" id="WP_063365625.1">
    <property type="nucleotide sequence ID" value="NZ_AQHB01000049.1"/>
</dbReference>
<evidence type="ECO:0000313" key="4">
    <source>
        <dbReference type="Proteomes" id="UP000076643"/>
    </source>
</evidence>
<dbReference type="Proteomes" id="UP000076643">
    <property type="component" value="Unassembled WGS sequence"/>
</dbReference>
<evidence type="ECO:0000313" key="3">
    <source>
        <dbReference type="EMBL" id="KZN34403.1"/>
    </source>
</evidence>
<dbReference type="EMBL" id="AUYB01000118">
    <property type="protein sequence ID" value="KZN34403.1"/>
    <property type="molecule type" value="Genomic_DNA"/>
</dbReference>
<keyword evidence="1" id="KW-0472">Membrane</keyword>
<dbReference type="Pfam" id="PF00487">
    <property type="entry name" value="FA_desaturase"/>
    <property type="match status" value="1"/>
</dbReference>
<keyword evidence="4" id="KW-1185">Reference proteome</keyword>
<evidence type="ECO:0000256" key="1">
    <source>
        <dbReference type="SAM" id="Phobius"/>
    </source>
</evidence>
<dbReference type="GO" id="GO:0006629">
    <property type="term" value="P:lipid metabolic process"/>
    <property type="evidence" value="ECO:0007669"/>
    <property type="project" value="InterPro"/>
</dbReference>
<keyword evidence="1" id="KW-0812">Transmembrane</keyword>
<sequence>MKISTNFKSYFLKLIELFKFARHTQSKAQSHPDIRESMTHIGSKLPRSGYLFVQQLLTEITGKAPSALPPLIKGTQLLRQIMTLTFLTTGIWLTSLFLEFGLLLFPIWIIAVLLISASMRTMQVSFTHYAAHGTLHRNKWVNRVLGEAYSILSLSTPMWMYKLSHIGGHHGRLNSIADPDASFFDKWGYQAGRSISWYWLHTIKLIVSPSYYTKLFAERARANFAPFTVEPGLTSMMPTKRSIRTRQWAAIGFHSVLPVIAIEFGFGLLYLMGYLLPLVFGFGVLSLFQNLSEHQPALVPGQNPMLKAETKFTAGRFFGKEYDSNAPIKWWAYMLFVAAPSKYLVVGNTELCSHDVHHAAEVRFFSVSDKEWANAPYVRRDAVNQGGVFKENWGIKDTIEHSFIALKSIR</sequence>
<name>A0A161ZVD1_9GAMM</name>
<dbReference type="InterPro" id="IPR005804">
    <property type="entry name" value="FA_desaturase_dom"/>
</dbReference>
<proteinExistence type="predicted"/>
<dbReference type="AlphaFoldDB" id="A0A161ZVD1"/>
<reference evidence="3 4" key="1">
    <citation type="submission" date="2013-07" db="EMBL/GenBank/DDBJ databases">
        <title>Comparative Genomic and Metabolomic Analysis of Twelve Strains of Pseudoalteromonas luteoviolacea.</title>
        <authorList>
            <person name="Vynne N.G."/>
            <person name="Mansson M."/>
            <person name="Gram L."/>
        </authorList>
    </citation>
    <scope>NUCLEOTIDE SEQUENCE [LARGE SCALE GENOMIC DNA]</scope>
    <source>
        <strain evidence="3 4">DSM 6061</strain>
    </source>
</reference>
<dbReference type="PATRIC" id="fig|1365250.3.peg.3529"/>
<accession>A0A161ZVD1</accession>
<comment type="caution">
    <text evidence="3">The sequence shown here is derived from an EMBL/GenBank/DDBJ whole genome shotgun (WGS) entry which is preliminary data.</text>
</comment>
<keyword evidence="1" id="KW-1133">Transmembrane helix</keyword>
<feature type="transmembrane region" description="Helical" evidence="1">
    <location>
        <begin position="245"/>
        <end position="262"/>
    </location>
</feature>
<evidence type="ECO:0000259" key="2">
    <source>
        <dbReference type="Pfam" id="PF00487"/>
    </source>
</evidence>
<organism evidence="3 4">
    <name type="scientific">Pseudoalteromonas luteoviolacea DSM 6061</name>
    <dbReference type="NCBI Taxonomy" id="1365250"/>
    <lineage>
        <taxon>Bacteria</taxon>
        <taxon>Pseudomonadati</taxon>
        <taxon>Pseudomonadota</taxon>
        <taxon>Gammaproteobacteria</taxon>
        <taxon>Alteromonadales</taxon>
        <taxon>Pseudoalteromonadaceae</taxon>
        <taxon>Pseudoalteromonas</taxon>
    </lineage>
</organism>
<gene>
    <name evidence="3" type="ORF">N475_19180</name>
</gene>
<feature type="domain" description="Fatty acid desaturase" evidence="2">
    <location>
        <begin position="108"/>
        <end position="299"/>
    </location>
</feature>
<feature type="transmembrane region" description="Helical" evidence="1">
    <location>
        <begin position="100"/>
        <end position="119"/>
    </location>
</feature>